<dbReference type="Gene3D" id="3.40.50.1480">
    <property type="entry name" value="Adenosylhomocysteinase-like"/>
    <property type="match status" value="1"/>
</dbReference>
<evidence type="ECO:0000256" key="7">
    <source>
        <dbReference type="PIRSR" id="PIRSR001109-2"/>
    </source>
</evidence>
<feature type="binding site" evidence="5">
    <location>
        <begin position="221"/>
        <end position="226"/>
    </location>
    <ligand>
        <name>NAD(+)</name>
        <dbReference type="ChEBI" id="CHEBI:57540"/>
    </ligand>
</feature>
<dbReference type="Pfam" id="PF00670">
    <property type="entry name" value="AdoHcyase_NAD"/>
    <property type="match status" value="1"/>
</dbReference>
<dbReference type="NCBIfam" id="TIGR00936">
    <property type="entry name" value="ahcY"/>
    <property type="match status" value="1"/>
</dbReference>
<feature type="binding site" evidence="5 6">
    <location>
        <position position="187"/>
    </location>
    <ligand>
        <name>substrate</name>
    </ligand>
</feature>
<feature type="binding site" evidence="7">
    <location>
        <begin position="223"/>
        <end position="228"/>
    </location>
    <ligand>
        <name>NAD(+)</name>
        <dbReference type="ChEBI" id="CHEBI:57540"/>
    </ligand>
</feature>
<evidence type="ECO:0000259" key="10">
    <source>
        <dbReference type="SMART" id="SM00997"/>
    </source>
</evidence>
<evidence type="ECO:0000256" key="6">
    <source>
        <dbReference type="PIRSR" id="PIRSR001109-1"/>
    </source>
</evidence>
<feature type="binding site" evidence="5 7">
    <location>
        <position position="244"/>
    </location>
    <ligand>
        <name>NAD(+)</name>
        <dbReference type="ChEBI" id="CHEBI:57540"/>
    </ligand>
</feature>
<dbReference type="EMBL" id="SGBC01000002">
    <property type="protein sequence ID" value="RZD16352.1"/>
    <property type="molecule type" value="Genomic_DNA"/>
</dbReference>
<feature type="binding site" evidence="5 6">
    <location>
        <position position="157"/>
    </location>
    <ligand>
        <name>substrate</name>
    </ligand>
</feature>
<dbReference type="PANTHER" id="PTHR23420:SF0">
    <property type="entry name" value="ADENOSYLHOMOCYSTEINASE"/>
    <property type="match status" value="1"/>
</dbReference>
<dbReference type="AlphaFoldDB" id="A0A519BGG5"/>
<name>A0A519BGG5_ACIG2</name>
<dbReference type="InterPro" id="IPR015878">
    <property type="entry name" value="Ado_hCys_hydrolase_NAD-bd"/>
</dbReference>
<dbReference type="SUPFAM" id="SSF51735">
    <property type="entry name" value="NAD(P)-binding Rossmann-fold domains"/>
    <property type="match status" value="1"/>
</dbReference>
<dbReference type="EC" id="3.13.2.1" evidence="5"/>
<comment type="subcellular location">
    <subcellularLocation>
        <location evidence="5">Cytoplasm</location>
    </subcellularLocation>
</comment>
<accession>A0A519BGG5</accession>
<dbReference type="CDD" id="cd00401">
    <property type="entry name" value="SAHH"/>
    <property type="match status" value="1"/>
</dbReference>
<keyword evidence="2 5" id="KW-0554">One-carbon metabolism</keyword>
<comment type="catalytic activity">
    <reaction evidence="5 8">
        <text>S-adenosyl-L-homocysteine + H2O = L-homocysteine + adenosine</text>
        <dbReference type="Rhea" id="RHEA:21708"/>
        <dbReference type="ChEBI" id="CHEBI:15377"/>
        <dbReference type="ChEBI" id="CHEBI:16335"/>
        <dbReference type="ChEBI" id="CHEBI:57856"/>
        <dbReference type="ChEBI" id="CHEBI:58199"/>
        <dbReference type="EC" id="3.13.2.1"/>
    </reaction>
</comment>
<dbReference type="GO" id="GO:0033353">
    <property type="term" value="P:S-adenosylmethionine cycle"/>
    <property type="evidence" value="ECO:0007669"/>
    <property type="project" value="TreeGrafter"/>
</dbReference>
<dbReference type="GO" id="GO:0005829">
    <property type="term" value="C:cytosol"/>
    <property type="evidence" value="ECO:0007669"/>
    <property type="project" value="TreeGrafter"/>
</dbReference>
<comment type="similarity">
    <text evidence="1 5 9">Belongs to the adenosylhomocysteinase family.</text>
</comment>
<feature type="binding site" evidence="5 7">
    <location>
        <position position="347"/>
    </location>
    <ligand>
        <name>NAD(+)</name>
        <dbReference type="ChEBI" id="CHEBI:57540"/>
    </ligand>
</feature>
<dbReference type="InterPro" id="IPR000043">
    <property type="entry name" value="Adenosylhomocysteinase-like"/>
</dbReference>
<dbReference type="HAMAP" id="MF_00563">
    <property type="entry name" value="AdoHcyase"/>
    <property type="match status" value="1"/>
</dbReference>
<dbReference type="GO" id="GO:0006730">
    <property type="term" value="P:one-carbon metabolic process"/>
    <property type="evidence" value="ECO:0007669"/>
    <property type="project" value="UniProtKB-UniRule"/>
</dbReference>
<feature type="binding site" evidence="5">
    <location>
        <position position="192"/>
    </location>
    <ligand>
        <name>NAD(+)</name>
        <dbReference type="ChEBI" id="CHEBI:57540"/>
    </ligand>
</feature>
<feature type="binding site" evidence="5 6">
    <location>
        <position position="191"/>
    </location>
    <ligand>
        <name>substrate</name>
    </ligand>
</feature>
<protein>
    <recommendedName>
        <fullName evidence="5">Adenosylhomocysteinase</fullName>
        <ecNumber evidence="5">3.13.2.1</ecNumber>
    </recommendedName>
    <alternativeName>
        <fullName evidence="5">S-adenosyl-L-homocysteine hydrolase</fullName>
        <shortName evidence="5">AdoHcyase</shortName>
    </alternativeName>
</protein>
<proteinExistence type="inferred from homology"/>
<dbReference type="GO" id="GO:0071269">
    <property type="term" value="P:L-homocysteine biosynthetic process"/>
    <property type="evidence" value="ECO:0007669"/>
    <property type="project" value="UniProtKB-UniRule"/>
</dbReference>
<feature type="binding site" evidence="5 7">
    <location>
        <begin position="158"/>
        <end position="160"/>
    </location>
    <ligand>
        <name>NAD(+)</name>
        <dbReference type="ChEBI" id="CHEBI:57540"/>
    </ligand>
</feature>
<organism evidence="11 12">
    <name type="scientific">Acididesulfobacter guangdongensis</name>
    <dbReference type="NCBI Taxonomy" id="2597225"/>
    <lineage>
        <taxon>Bacteria</taxon>
        <taxon>Deltaproteobacteria</taxon>
        <taxon>Candidatus Acidulodesulfobacterales</taxon>
        <taxon>Candidatus Acididesulfobacter</taxon>
    </lineage>
</organism>
<dbReference type="SMART" id="SM00996">
    <property type="entry name" value="AdoHcyase"/>
    <property type="match status" value="1"/>
</dbReference>
<dbReference type="InterPro" id="IPR036291">
    <property type="entry name" value="NAD(P)-bd_dom_sf"/>
</dbReference>
<evidence type="ECO:0000256" key="1">
    <source>
        <dbReference type="ARBA" id="ARBA00007122"/>
    </source>
</evidence>
<keyword evidence="5" id="KW-0963">Cytoplasm</keyword>
<keyword evidence="3 5" id="KW-0378">Hydrolase</keyword>
<comment type="cofactor">
    <cofactor evidence="5 7 8">
        <name>NAD(+)</name>
        <dbReference type="ChEBI" id="CHEBI:57540"/>
    </cofactor>
    <text evidence="5 7 8">Binds 1 NAD(+) per subunit.</text>
</comment>
<evidence type="ECO:0000256" key="3">
    <source>
        <dbReference type="ARBA" id="ARBA00022801"/>
    </source>
</evidence>
<comment type="caution">
    <text evidence="11">The sequence shown here is derived from an EMBL/GenBank/DDBJ whole genome shotgun (WGS) entry which is preliminary data.</text>
</comment>
<dbReference type="InterPro" id="IPR042172">
    <property type="entry name" value="Adenosylhomocyst_ase-like_sf"/>
</dbReference>
<evidence type="ECO:0000256" key="8">
    <source>
        <dbReference type="RuleBase" id="RU000548"/>
    </source>
</evidence>
<dbReference type="PANTHER" id="PTHR23420">
    <property type="entry name" value="ADENOSYLHOMOCYSTEINASE"/>
    <property type="match status" value="1"/>
</dbReference>
<evidence type="ECO:0000256" key="4">
    <source>
        <dbReference type="ARBA" id="ARBA00023027"/>
    </source>
</evidence>
<evidence type="ECO:0000256" key="9">
    <source>
        <dbReference type="RuleBase" id="RU004166"/>
    </source>
</evidence>
<dbReference type="FunFam" id="3.40.50.720:FF:000004">
    <property type="entry name" value="Adenosylhomocysteinase"/>
    <property type="match status" value="1"/>
</dbReference>
<dbReference type="SUPFAM" id="SSF52283">
    <property type="entry name" value="Formate/glycerate dehydrogenase catalytic domain-like"/>
    <property type="match status" value="1"/>
</dbReference>
<reference evidence="11 12" key="1">
    <citation type="journal article" date="2019" name="ISME J.">
        <title>Insights into ecological role of a new deltaproteobacterial order Candidatus Acidulodesulfobacterales by metagenomics and metatranscriptomics.</title>
        <authorList>
            <person name="Tan S."/>
            <person name="Liu J."/>
            <person name="Fang Y."/>
            <person name="Hedlund B.P."/>
            <person name="Lian Z.H."/>
            <person name="Huang L.Y."/>
            <person name="Li J.T."/>
            <person name="Huang L.N."/>
            <person name="Li W.J."/>
            <person name="Jiang H.C."/>
            <person name="Dong H.L."/>
            <person name="Shu W.S."/>
        </authorList>
    </citation>
    <scope>NUCLEOTIDE SEQUENCE [LARGE SCALE GENOMIC DNA]</scope>
    <source>
        <strain evidence="11">AP2</strain>
    </source>
</reference>
<dbReference type="NCBIfam" id="NF004005">
    <property type="entry name" value="PRK05476.2-3"/>
    <property type="match status" value="1"/>
</dbReference>
<feature type="binding site" evidence="5 7">
    <location>
        <begin position="300"/>
        <end position="302"/>
    </location>
    <ligand>
        <name>NAD(+)</name>
        <dbReference type="ChEBI" id="CHEBI:57540"/>
    </ligand>
</feature>
<dbReference type="Gene3D" id="3.40.50.720">
    <property type="entry name" value="NAD(P)-binding Rossmann-like Domain"/>
    <property type="match status" value="1"/>
</dbReference>
<dbReference type="InterPro" id="IPR020082">
    <property type="entry name" value="S-Ado-L-homoCys_hydrolase_CS"/>
</dbReference>
<evidence type="ECO:0000256" key="2">
    <source>
        <dbReference type="ARBA" id="ARBA00022563"/>
    </source>
</evidence>
<comment type="pathway">
    <text evidence="5 8">Amino-acid biosynthesis; L-homocysteine biosynthesis; L-homocysteine from S-adenosyl-L-homocysteine: step 1/1.</text>
</comment>
<dbReference type="Proteomes" id="UP000316562">
    <property type="component" value="Unassembled WGS sequence"/>
</dbReference>
<comment type="caution">
    <text evidence="5">Lacks conserved residue(s) required for the propagation of feature annotation.</text>
</comment>
<dbReference type="GO" id="GO:0004013">
    <property type="term" value="F:adenosylhomocysteinase activity"/>
    <property type="evidence" value="ECO:0007669"/>
    <property type="project" value="UniProtKB-UniRule"/>
</dbReference>
<dbReference type="PIRSF" id="PIRSF001109">
    <property type="entry name" value="Ad_hcy_hydrolase"/>
    <property type="match status" value="1"/>
</dbReference>
<evidence type="ECO:0000256" key="5">
    <source>
        <dbReference type="HAMAP-Rule" id="MF_00563"/>
    </source>
</evidence>
<feature type="binding site" evidence="5 6">
    <location>
        <position position="132"/>
    </location>
    <ligand>
        <name>substrate</name>
    </ligand>
</feature>
<dbReference type="SMART" id="SM00997">
    <property type="entry name" value="AdoHcyase_NAD"/>
    <property type="match status" value="1"/>
</dbReference>
<feature type="binding site" evidence="5 6">
    <location>
        <position position="60"/>
    </location>
    <ligand>
        <name>substrate</name>
    </ligand>
</feature>
<feature type="binding site" evidence="7">
    <location>
        <position position="354"/>
    </location>
    <ligand>
        <name>NAD(+)</name>
        <dbReference type="ChEBI" id="CHEBI:57540"/>
    </ligand>
</feature>
<evidence type="ECO:0000313" key="11">
    <source>
        <dbReference type="EMBL" id="RZD16352.1"/>
    </source>
</evidence>
<evidence type="ECO:0000313" key="12">
    <source>
        <dbReference type="Proteomes" id="UP000316562"/>
    </source>
</evidence>
<gene>
    <name evidence="5" type="primary">ahcY</name>
    <name evidence="11" type="ORF">EVJ46_04810</name>
</gene>
<sequence length="424" mass="46941">MKLQGGCVLADIKDIKLAKQGKERILWAEHDMPVLSIIKEQFAEKKPFKGKKAGLCLHVTAETANLARTLKEGGAEVVLCASNPLSTQDDIAASLVKDFGIDVYAIKGEDSETYYNHIESVLKYEPNFTLDDGADLISTIHKKHKNLIKNIKASMEETTTGVIRLRSMETAGELKIPVIAVNDADTKHLFDNRYGTGQSTIDGIIRATDMLLAGRNFVVCGYGWCGKGLAMRARGIGSNVIVTEVDPIKALEAVMEGFRVMPMVEAAKIGDFFCTVTGDINVIDEHHFEVMKDGAVISNSGHFDVEINIKKLRKMSKSMKNIKDYVEEFTMKDGRKLYVLAEGRLINLASAHGHPASVMDMSFSVQALSAEFALYSNDMLPKVYGVPREIDERIAFLKLKSLGIDIDILTEEQVKYLRSWQEGT</sequence>
<dbReference type="Pfam" id="PF05221">
    <property type="entry name" value="AdoHcyase"/>
    <property type="match status" value="1"/>
</dbReference>
<comment type="function">
    <text evidence="5">May play a key role in the regulation of the intracellular concentration of adenosylhomocysteine.</text>
</comment>
<feature type="domain" description="S-adenosyl-L-homocysteine hydrolase NAD binding" evidence="10">
    <location>
        <begin position="192"/>
        <end position="353"/>
    </location>
</feature>
<dbReference type="PROSITE" id="PS00739">
    <property type="entry name" value="ADOHCYASE_2"/>
    <property type="match status" value="1"/>
</dbReference>
<dbReference type="UniPathway" id="UPA00314">
    <property type="reaction ID" value="UER00076"/>
</dbReference>
<keyword evidence="4 5" id="KW-0520">NAD</keyword>